<evidence type="ECO:0000313" key="1">
    <source>
        <dbReference type="EMBL" id="HAN25833.1"/>
    </source>
</evidence>
<accession>A0A3C1KH64</accession>
<sequence length="78" mass="9337">MPDVADTRARYRRILWFAARQLARTWWFELFLPRVGLERLAARGRAERMRRFARRFHDLAVDLGGLMIKVGQFMSSRL</sequence>
<proteinExistence type="predicted"/>
<comment type="caution">
    <text evidence="1">The sequence shown here is derived from an EMBL/GenBank/DDBJ whole genome shotgun (WGS) entry which is preliminary data.</text>
</comment>
<reference evidence="1 2" key="1">
    <citation type="journal article" date="2018" name="Nat. Biotechnol.">
        <title>A standardized bacterial taxonomy based on genome phylogeny substantially revises the tree of life.</title>
        <authorList>
            <person name="Parks D.H."/>
            <person name="Chuvochina M."/>
            <person name="Waite D.W."/>
            <person name="Rinke C."/>
            <person name="Skarshewski A."/>
            <person name="Chaumeil P.A."/>
            <person name="Hugenholtz P."/>
        </authorList>
    </citation>
    <scope>NUCLEOTIDE SEQUENCE [LARGE SCALE GENOMIC DNA]</scope>
    <source>
        <strain evidence="1">UBA9152</strain>
    </source>
</reference>
<dbReference type="Proteomes" id="UP000257479">
    <property type="component" value="Unassembled WGS sequence"/>
</dbReference>
<gene>
    <name evidence="1" type="ORF">DCP95_14880</name>
</gene>
<dbReference type="EMBL" id="DMNG01000261">
    <property type="protein sequence ID" value="HAN25833.1"/>
    <property type="molecule type" value="Genomic_DNA"/>
</dbReference>
<protein>
    <submittedName>
        <fullName evidence="1">ABC transporter</fullName>
    </submittedName>
</protein>
<organism evidence="1 2">
    <name type="scientific">Microbacterium ginsengisoli</name>
    <dbReference type="NCBI Taxonomy" id="400772"/>
    <lineage>
        <taxon>Bacteria</taxon>
        <taxon>Bacillati</taxon>
        <taxon>Actinomycetota</taxon>
        <taxon>Actinomycetes</taxon>
        <taxon>Micrococcales</taxon>
        <taxon>Microbacteriaceae</taxon>
        <taxon>Microbacterium</taxon>
    </lineage>
</organism>
<evidence type="ECO:0000313" key="2">
    <source>
        <dbReference type="Proteomes" id="UP000257479"/>
    </source>
</evidence>
<name>A0A3C1KH64_9MICO</name>
<feature type="non-terminal residue" evidence="1">
    <location>
        <position position="78"/>
    </location>
</feature>
<dbReference type="AlphaFoldDB" id="A0A3C1KH64"/>